<keyword evidence="2" id="KW-1185">Reference proteome</keyword>
<evidence type="ECO:0000313" key="1">
    <source>
        <dbReference type="EMBL" id="KIK41342.1"/>
    </source>
</evidence>
<sequence length="90" mass="10074">MIILVPKVFSAANVIISLLLHDAYNVMFEEYAFPNPTAREYSSTNNSLSSNVIQFPDHHPRDPCHAHAPPSLASRPAHRRLCHPHAYSSV</sequence>
<dbReference type="InParanoid" id="A0A0D0B4D0"/>
<proteinExistence type="predicted"/>
<evidence type="ECO:0000313" key="2">
    <source>
        <dbReference type="Proteomes" id="UP000054485"/>
    </source>
</evidence>
<accession>A0A0D0B4D0</accession>
<organism evidence="1 2">
    <name type="scientific">Suillus luteus UH-Slu-Lm8-n1</name>
    <dbReference type="NCBI Taxonomy" id="930992"/>
    <lineage>
        <taxon>Eukaryota</taxon>
        <taxon>Fungi</taxon>
        <taxon>Dikarya</taxon>
        <taxon>Basidiomycota</taxon>
        <taxon>Agaricomycotina</taxon>
        <taxon>Agaricomycetes</taxon>
        <taxon>Agaricomycetidae</taxon>
        <taxon>Boletales</taxon>
        <taxon>Suillineae</taxon>
        <taxon>Suillaceae</taxon>
        <taxon>Suillus</taxon>
    </lineage>
</organism>
<dbReference type="AlphaFoldDB" id="A0A0D0B4D0"/>
<dbReference type="EMBL" id="KN835271">
    <property type="protein sequence ID" value="KIK41342.1"/>
    <property type="molecule type" value="Genomic_DNA"/>
</dbReference>
<gene>
    <name evidence="1" type="ORF">CY34DRAFT_806143</name>
</gene>
<dbReference type="HOGENOM" id="CLU_2442328_0_0_1"/>
<name>A0A0D0B4D0_9AGAM</name>
<reference evidence="1 2" key="1">
    <citation type="submission" date="2014-04" db="EMBL/GenBank/DDBJ databases">
        <authorList>
            <consortium name="DOE Joint Genome Institute"/>
            <person name="Kuo A."/>
            <person name="Ruytinx J."/>
            <person name="Rineau F."/>
            <person name="Colpaert J."/>
            <person name="Kohler A."/>
            <person name="Nagy L.G."/>
            <person name="Floudas D."/>
            <person name="Copeland A."/>
            <person name="Barry K.W."/>
            <person name="Cichocki N."/>
            <person name="Veneault-Fourrey C."/>
            <person name="LaButti K."/>
            <person name="Lindquist E.A."/>
            <person name="Lipzen A."/>
            <person name="Lundell T."/>
            <person name="Morin E."/>
            <person name="Murat C."/>
            <person name="Sun H."/>
            <person name="Tunlid A."/>
            <person name="Henrissat B."/>
            <person name="Grigoriev I.V."/>
            <person name="Hibbett D.S."/>
            <person name="Martin F."/>
            <person name="Nordberg H.P."/>
            <person name="Cantor M.N."/>
            <person name="Hua S.X."/>
        </authorList>
    </citation>
    <scope>NUCLEOTIDE SEQUENCE [LARGE SCALE GENOMIC DNA]</scope>
    <source>
        <strain evidence="1 2">UH-Slu-Lm8-n1</strain>
    </source>
</reference>
<protein>
    <submittedName>
        <fullName evidence="1">Uncharacterized protein</fullName>
    </submittedName>
</protein>
<reference evidence="2" key="2">
    <citation type="submission" date="2015-01" db="EMBL/GenBank/DDBJ databases">
        <title>Evolutionary Origins and Diversification of the Mycorrhizal Mutualists.</title>
        <authorList>
            <consortium name="DOE Joint Genome Institute"/>
            <consortium name="Mycorrhizal Genomics Consortium"/>
            <person name="Kohler A."/>
            <person name="Kuo A."/>
            <person name="Nagy L.G."/>
            <person name="Floudas D."/>
            <person name="Copeland A."/>
            <person name="Barry K.W."/>
            <person name="Cichocki N."/>
            <person name="Veneault-Fourrey C."/>
            <person name="LaButti K."/>
            <person name="Lindquist E.A."/>
            <person name="Lipzen A."/>
            <person name="Lundell T."/>
            <person name="Morin E."/>
            <person name="Murat C."/>
            <person name="Riley R."/>
            <person name="Ohm R."/>
            <person name="Sun H."/>
            <person name="Tunlid A."/>
            <person name="Henrissat B."/>
            <person name="Grigoriev I.V."/>
            <person name="Hibbett D.S."/>
            <person name="Martin F."/>
        </authorList>
    </citation>
    <scope>NUCLEOTIDE SEQUENCE [LARGE SCALE GENOMIC DNA]</scope>
    <source>
        <strain evidence="2">UH-Slu-Lm8-n1</strain>
    </source>
</reference>
<dbReference type="Proteomes" id="UP000054485">
    <property type="component" value="Unassembled WGS sequence"/>
</dbReference>